<gene>
    <name evidence="3" type="ORF">Esi_0078_0095</name>
</gene>
<dbReference type="Gene3D" id="6.10.340.10">
    <property type="match status" value="1"/>
</dbReference>
<dbReference type="SUPFAM" id="SSF103190">
    <property type="entry name" value="Sensory domain-like"/>
    <property type="match status" value="1"/>
</dbReference>
<keyword evidence="2" id="KW-0472">Membrane</keyword>
<evidence type="ECO:0000256" key="1">
    <source>
        <dbReference type="SAM" id="MobiDB-lite"/>
    </source>
</evidence>
<protein>
    <submittedName>
        <fullName evidence="3">Methyl-accepting chemotaxis protein</fullName>
    </submittedName>
</protein>
<dbReference type="InterPro" id="IPR029151">
    <property type="entry name" value="Sensor-like_sf"/>
</dbReference>
<dbReference type="OrthoDB" id="10330968at2759"/>
<reference evidence="3 4" key="1">
    <citation type="journal article" date="2010" name="Nature">
        <title>The Ectocarpus genome and the independent evolution of multicellularity in brown algae.</title>
        <authorList>
            <person name="Cock J.M."/>
            <person name="Sterck L."/>
            <person name="Rouze P."/>
            <person name="Scornet D."/>
            <person name="Allen A.E."/>
            <person name="Amoutzias G."/>
            <person name="Anthouard V."/>
            <person name="Artiguenave F."/>
            <person name="Aury J.M."/>
            <person name="Badger J.H."/>
            <person name="Beszteri B."/>
            <person name="Billiau K."/>
            <person name="Bonnet E."/>
            <person name="Bothwell J.H."/>
            <person name="Bowler C."/>
            <person name="Boyen C."/>
            <person name="Brownlee C."/>
            <person name="Carrano C.J."/>
            <person name="Charrier B."/>
            <person name="Cho G.Y."/>
            <person name="Coelho S.M."/>
            <person name="Collen J."/>
            <person name="Corre E."/>
            <person name="Da Silva C."/>
            <person name="Delage L."/>
            <person name="Delaroque N."/>
            <person name="Dittami S.M."/>
            <person name="Doulbeau S."/>
            <person name="Elias M."/>
            <person name="Farnham G."/>
            <person name="Gachon C.M."/>
            <person name="Gschloessl B."/>
            <person name="Heesch S."/>
            <person name="Jabbari K."/>
            <person name="Jubin C."/>
            <person name="Kawai H."/>
            <person name="Kimura K."/>
            <person name="Kloareg B."/>
            <person name="Kupper F.C."/>
            <person name="Lang D."/>
            <person name="Le Bail A."/>
            <person name="Leblanc C."/>
            <person name="Lerouge P."/>
            <person name="Lohr M."/>
            <person name="Lopez P.J."/>
            <person name="Martens C."/>
            <person name="Maumus F."/>
            <person name="Michel G."/>
            <person name="Miranda-Saavedra D."/>
            <person name="Morales J."/>
            <person name="Moreau H."/>
            <person name="Motomura T."/>
            <person name="Nagasato C."/>
            <person name="Napoli C.A."/>
            <person name="Nelson D.R."/>
            <person name="Nyvall-Collen P."/>
            <person name="Peters A.F."/>
            <person name="Pommier C."/>
            <person name="Potin P."/>
            <person name="Poulain J."/>
            <person name="Quesneville H."/>
            <person name="Read B."/>
            <person name="Rensing S.A."/>
            <person name="Ritter A."/>
            <person name="Rousvoal S."/>
            <person name="Samanta M."/>
            <person name="Samson G."/>
            <person name="Schroeder D.C."/>
            <person name="Segurens B."/>
            <person name="Strittmatter M."/>
            <person name="Tonon T."/>
            <person name="Tregear J.W."/>
            <person name="Valentin K."/>
            <person name="von Dassow P."/>
            <person name="Yamagishi T."/>
            <person name="Van de Peer Y."/>
            <person name="Wincker P."/>
        </authorList>
    </citation>
    <scope>NUCLEOTIDE SEQUENCE [LARGE SCALE GENOMIC DNA]</scope>
    <source>
        <strain evidence="4">Ec32 / CCAP1310/4</strain>
    </source>
</reference>
<sequence length="614" mass="65366">MPFRAVSLCKPCLNKKYPLRTQLLLSFLALAAVSLLLALAVVMGTTAFIGDKAKSEARDSLENQIKRHLTNASEESATAVREWFRNLQYGVLDVTAFALRDARQENLVLDGGNEGYPLTPAHTDLRDTEIATSAEANLQNFSRMSFEVDLSRSTWYYADAESYTVEVPEDEMATITQTARLDLLWPAVYINSYDTKGVYVGVELSTTGRTIRYFPGTDLSGVEGSRFACEYVEEDGSIAPCFDPTVRPWYQGAEDAAVDSGTSLGAAIISDPYKDAIDDEWLLSLARAVYSDSGSTRGNLLGVVGMDVRLEQVQESVEGINFLNTGYSILATADGIVLAAGVWDKDATEEAPTVCAIGNGICSGSDGDEWVDLLAEIENGGIKSFTSTSTAGVDEEWILVAAPVEGNFATATSGGAGTVTHYILSAVPRNEIFEPVVGMADSIRDSTVQIIVTTAIVACFTLVAVALSVYFLAGSITRPIVKMTSAARSIAADGAKTDVFGSVMATWGARRDSARDSADGRGIDVSTPGRFTVNRTACLDYLLCRGDDEISTLGREFSLMITGLGRRGSAAEATGLMDERAGYPKNPYAATIVKRPPPTGPSASGGAAAPGPKS</sequence>
<dbReference type="EMBL" id="FN649731">
    <property type="protein sequence ID" value="CBN75347.1"/>
    <property type="molecule type" value="Genomic_DNA"/>
</dbReference>
<dbReference type="InParanoid" id="D8LT17"/>
<feature type="transmembrane region" description="Helical" evidence="2">
    <location>
        <begin position="450"/>
        <end position="473"/>
    </location>
</feature>
<name>D8LT17_ECTSI</name>
<keyword evidence="2" id="KW-0812">Transmembrane</keyword>
<dbReference type="Proteomes" id="UP000002630">
    <property type="component" value="Linkage Group LG06"/>
</dbReference>
<dbReference type="CDD" id="cd12913">
    <property type="entry name" value="PDC1_MCP_like"/>
    <property type="match status" value="1"/>
</dbReference>
<proteinExistence type="predicted"/>
<accession>D8LT17</accession>
<evidence type="ECO:0000313" key="4">
    <source>
        <dbReference type="Proteomes" id="UP000002630"/>
    </source>
</evidence>
<organism evidence="3 4">
    <name type="scientific">Ectocarpus siliculosus</name>
    <name type="common">Brown alga</name>
    <name type="synonym">Conferva siliculosa</name>
    <dbReference type="NCBI Taxonomy" id="2880"/>
    <lineage>
        <taxon>Eukaryota</taxon>
        <taxon>Sar</taxon>
        <taxon>Stramenopiles</taxon>
        <taxon>Ochrophyta</taxon>
        <taxon>PX clade</taxon>
        <taxon>Phaeophyceae</taxon>
        <taxon>Ectocarpales</taxon>
        <taxon>Ectocarpaceae</taxon>
        <taxon>Ectocarpus</taxon>
    </lineage>
</organism>
<dbReference type="Gene3D" id="3.30.450.20">
    <property type="entry name" value="PAS domain"/>
    <property type="match status" value="1"/>
</dbReference>
<feature type="region of interest" description="Disordered" evidence="1">
    <location>
        <begin position="589"/>
        <end position="614"/>
    </location>
</feature>
<dbReference type="AlphaFoldDB" id="D8LT17"/>
<keyword evidence="4" id="KW-1185">Reference proteome</keyword>
<evidence type="ECO:0000256" key="2">
    <source>
        <dbReference type="SAM" id="Phobius"/>
    </source>
</evidence>
<dbReference type="EMBL" id="FN649014">
    <property type="protein sequence ID" value="CBN75347.1"/>
    <property type="molecule type" value="Genomic_DNA"/>
</dbReference>
<keyword evidence="2" id="KW-1133">Transmembrane helix</keyword>
<feature type="compositionally biased region" description="Low complexity" evidence="1">
    <location>
        <begin position="601"/>
        <end position="614"/>
    </location>
</feature>
<dbReference type="OMA" id="HELPETN"/>
<evidence type="ECO:0000313" key="3">
    <source>
        <dbReference type="EMBL" id="CBN75347.1"/>
    </source>
</evidence>